<dbReference type="EMBL" id="CP025408">
    <property type="protein sequence ID" value="AUH34497.1"/>
    <property type="molecule type" value="Genomic_DNA"/>
</dbReference>
<gene>
    <name evidence="2" type="ORF">CUV01_14875</name>
</gene>
<name>A0A2K9EM39_9RHOB</name>
<dbReference type="AlphaFoldDB" id="A0A2K9EM39"/>
<keyword evidence="3" id="KW-1185">Reference proteome</keyword>
<evidence type="ECO:0000313" key="2">
    <source>
        <dbReference type="EMBL" id="AUH34497.1"/>
    </source>
</evidence>
<evidence type="ECO:0000256" key="1">
    <source>
        <dbReference type="SAM" id="MobiDB-lite"/>
    </source>
</evidence>
<feature type="region of interest" description="Disordered" evidence="1">
    <location>
        <begin position="80"/>
        <end position="101"/>
    </location>
</feature>
<dbReference type="RefSeq" id="WP_101461159.1">
    <property type="nucleotide sequence ID" value="NZ_CP025408.1"/>
</dbReference>
<sequence length="101" mass="10999">MSEPVPGLDEADPKHLIRESFRIDGITAEECRSIFVDWALSLPATLEPSQAARVLLDHYAPLARASGGAAHPMVQMLVEGARNPADNPPRRRGGRAGRFSR</sequence>
<dbReference type="KEGG" id="paro:CUV01_14875"/>
<accession>A0A2K9EM39</accession>
<evidence type="ECO:0000313" key="3">
    <source>
        <dbReference type="Proteomes" id="UP000233742"/>
    </source>
</evidence>
<protein>
    <submittedName>
        <fullName evidence="2">Uncharacterized protein</fullName>
    </submittedName>
</protein>
<reference evidence="2 3" key="1">
    <citation type="submission" date="2017-12" db="EMBL/GenBank/DDBJ databases">
        <authorList>
            <person name="Hurst M.R.H."/>
        </authorList>
    </citation>
    <scope>NUCLEOTIDE SEQUENCE [LARGE SCALE GENOMIC DNA]</scope>
    <source>
        <strain evidence="2 3">BM15</strain>
    </source>
</reference>
<organism evidence="2 3">
    <name type="scientific">Paracoccus tegillarcae</name>
    <dbReference type="NCBI Taxonomy" id="1529068"/>
    <lineage>
        <taxon>Bacteria</taxon>
        <taxon>Pseudomonadati</taxon>
        <taxon>Pseudomonadota</taxon>
        <taxon>Alphaproteobacteria</taxon>
        <taxon>Rhodobacterales</taxon>
        <taxon>Paracoccaceae</taxon>
        <taxon>Paracoccus</taxon>
    </lineage>
</organism>
<feature type="compositionally biased region" description="Basic residues" evidence="1">
    <location>
        <begin position="90"/>
        <end position="101"/>
    </location>
</feature>
<dbReference type="Proteomes" id="UP000233742">
    <property type="component" value="Chromosome"/>
</dbReference>
<dbReference type="OrthoDB" id="7778431at2"/>
<proteinExistence type="predicted"/>